<sequence>KMLLRLCSVFDAATRKLFLPFIPRYVSKSAAN</sequence>
<accession>A0A401QAK4</accession>
<gene>
    <name evidence="1" type="ORF">scyTo_0022321</name>
</gene>
<dbReference type="AlphaFoldDB" id="A0A401QAK4"/>
<organism evidence="1 2">
    <name type="scientific">Scyliorhinus torazame</name>
    <name type="common">Cloudy catshark</name>
    <name type="synonym">Catulus torazame</name>
    <dbReference type="NCBI Taxonomy" id="75743"/>
    <lineage>
        <taxon>Eukaryota</taxon>
        <taxon>Metazoa</taxon>
        <taxon>Chordata</taxon>
        <taxon>Craniata</taxon>
        <taxon>Vertebrata</taxon>
        <taxon>Chondrichthyes</taxon>
        <taxon>Elasmobranchii</taxon>
        <taxon>Galeomorphii</taxon>
        <taxon>Galeoidea</taxon>
        <taxon>Carcharhiniformes</taxon>
        <taxon>Scyliorhinidae</taxon>
        <taxon>Scyliorhinus</taxon>
    </lineage>
</organism>
<keyword evidence="2" id="KW-1185">Reference proteome</keyword>
<evidence type="ECO:0000313" key="2">
    <source>
        <dbReference type="Proteomes" id="UP000288216"/>
    </source>
</evidence>
<proteinExistence type="predicted"/>
<reference evidence="1 2" key="1">
    <citation type="journal article" date="2018" name="Nat. Ecol. Evol.">
        <title>Shark genomes provide insights into elasmobranch evolution and the origin of vertebrates.</title>
        <authorList>
            <person name="Hara Y"/>
            <person name="Yamaguchi K"/>
            <person name="Onimaru K"/>
            <person name="Kadota M"/>
            <person name="Koyanagi M"/>
            <person name="Keeley SD"/>
            <person name="Tatsumi K"/>
            <person name="Tanaka K"/>
            <person name="Motone F"/>
            <person name="Kageyama Y"/>
            <person name="Nozu R"/>
            <person name="Adachi N"/>
            <person name="Nishimura O"/>
            <person name="Nakagawa R"/>
            <person name="Tanegashima C"/>
            <person name="Kiyatake I"/>
            <person name="Matsumoto R"/>
            <person name="Murakumo K"/>
            <person name="Nishida K"/>
            <person name="Terakita A"/>
            <person name="Kuratani S"/>
            <person name="Sato K"/>
            <person name="Hyodo S Kuraku.S."/>
        </authorList>
    </citation>
    <scope>NUCLEOTIDE SEQUENCE [LARGE SCALE GENOMIC DNA]</scope>
</reference>
<feature type="non-terminal residue" evidence="1">
    <location>
        <position position="1"/>
    </location>
</feature>
<evidence type="ECO:0000313" key="1">
    <source>
        <dbReference type="EMBL" id="GCB82401.1"/>
    </source>
</evidence>
<comment type="caution">
    <text evidence="1">The sequence shown here is derived from an EMBL/GenBank/DDBJ whole genome shotgun (WGS) entry which is preliminary data.</text>
</comment>
<dbReference type="Proteomes" id="UP000288216">
    <property type="component" value="Unassembled WGS sequence"/>
</dbReference>
<protein>
    <submittedName>
        <fullName evidence="1">Uncharacterized protein</fullName>
    </submittedName>
</protein>
<name>A0A401QAK4_SCYTO</name>
<dbReference type="EMBL" id="BFAA01022105">
    <property type="protein sequence ID" value="GCB82401.1"/>
    <property type="molecule type" value="Genomic_DNA"/>
</dbReference>